<proteinExistence type="predicted"/>
<sequence>MNDLNKQLNKAYYEEESSKLNFKDYLISFIIVLIVLIVLAYKSLNLISQEKDTLSGNINSNIIINNKETIGEYSYQALGNSSEARDVISEVHSFLNSIVGWDSSPDIKEYIRCNEMSNLVLGKSKIVDYEPLRRDLNELVRNLKIGAERQDETYIIKAHRIAHDLDYHFYNENLSDTVFGVTETLKDTSIKK</sequence>
<accession>A0A6I6ESV9</accession>
<name>A0A6I6ESV9_9CLOT</name>
<keyword evidence="3" id="KW-1185">Reference proteome</keyword>
<organism evidence="2 3">
    <name type="scientific">Clostridium bovifaecis</name>
    <dbReference type="NCBI Taxonomy" id="2184719"/>
    <lineage>
        <taxon>Bacteria</taxon>
        <taxon>Bacillati</taxon>
        <taxon>Bacillota</taxon>
        <taxon>Clostridia</taxon>
        <taxon>Eubacteriales</taxon>
        <taxon>Clostridiaceae</taxon>
        <taxon>Clostridium</taxon>
    </lineage>
</organism>
<evidence type="ECO:0000313" key="2">
    <source>
        <dbReference type="EMBL" id="QGU96719.1"/>
    </source>
</evidence>
<gene>
    <name evidence="2" type="ORF">GOM49_17955</name>
</gene>
<dbReference type="EMBL" id="CP046522">
    <property type="protein sequence ID" value="QGU96719.1"/>
    <property type="molecule type" value="Genomic_DNA"/>
</dbReference>
<evidence type="ECO:0000256" key="1">
    <source>
        <dbReference type="SAM" id="Phobius"/>
    </source>
</evidence>
<dbReference type="AlphaFoldDB" id="A0A6I6ESV9"/>
<keyword evidence="1" id="KW-0812">Transmembrane</keyword>
<feature type="transmembrane region" description="Helical" evidence="1">
    <location>
        <begin position="25"/>
        <end position="41"/>
    </location>
</feature>
<dbReference type="Proteomes" id="UP000422764">
    <property type="component" value="Chromosome"/>
</dbReference>
<evidence type="ECO:0000313" key="3">
    <source>
        <dbReference type="Proteomes" id="UP000422764"/>
    </source>
</evidence>
<keyword evidence="1" id="KW-0472">Membrane</keyword>
<keyword evidence="1" id="KW-1133">Transmembrane helix</keyword>
<protein>
    <submittedName>
        <fullName evidence="2">Uncharacterized protein</fullName>
    </submittedName>
</protein>
<reference evidence="2 3" key="1">
    <citation type="submission" date="2019-12" db="EMBL/GenBank/DDBJ databases">
        <title>Genome sequenceing of Clostridium bovifaecis.</title>
        <authorList>
            <person name="Yao Y."/>
        </authorList>
    </citation>
    <scope>NUCLEOTIDE SEQUENCE [LARGE SCALE GENOMIC DNA]</scope>
    <source>
        <strain evidence="2 3">BXX</strain>
    </source>
</reference>